<evidence type="ECO:0000313" key="3">
    <source>
        <dbReference type="EMBL" id="EDY19069.1"/>
    </source>
</evidence>
<dbReference type="InterPro" id="IPR011006">
    <property type="entry name" value="CheY-like_superfamily"/>
</dbReference>
<dbReference type="AlphaFoldDB" id="B4D2V8"/>
<gene>
    <name evidence="3" type="ORF">CfE428DRAFT_3246</name>
</gene>
<dbReference type="InParanoid" id="B4D2V8"/>
<dbReference type="CDD" id="cd17557">
    <property type="entry name" value="REC_Rcp-like"/>
    <property type="match status" value="1"/>
</dbReference>
<dbReference type="Gene3D" id="3.40.50.2300">
    <property type="match status" value="1"/>
</dbReference>
<dbReference type="InterPro" id="IPR001789">
    <property type="entry name" value="Sig_transdc_resp-reg_receiver"/>
</dbReference>
<reference evidence="3 4" key="1">
    <citation type="journal article" date="2011" name="J. Bacteriol.">
        <title>Genome sequence of Chthoniobacter flavus Ellin428, an aerobic heterotrophic soil bacterium.</title>
        <authorList>
            <person name="Kant R."/>
            <person name="van Passel M.W."/>
            <person name="Palva A."/>
            <person name="Lucas S."/>
            <person name="Lapidus A."/>
            <person name="Glavina Del Rio T."/>
            <person name="Dalin E."/>
            <person name="Tice H."/>
            <person name="Bruce D."/>
            <person name="Goodwin L."/>
            <person name="Pitluck S."/>
            <person name="Larimer F.W."/>
            <person name="Land M.L."/>
            <person name="Hauser L."/>
            <person name="Sangwan P."/>
            <person name="de Vos W.M."/>
            <person name="Janssen P.H."/>
            <person name="Smidt H."/>
        </authorList>
    </citation>
    <scope>NUCLEOTIDE SEQUENCE [LARGE SCALE GENOMIC DNA]</scope>
    <source>
        <strain evidence="3 4">Ellin428</strain>
    </source>
</reference>
<accession>B4D2V8</accession>
<dbReference type="PANTHER" id="PTHR44520:SF2">
    <property type="entry name" value="RESPONSE REGULATOR RCP1"/>
    <property type="match status" value="1"/>
</dbReference>
<feature type="domain" description="Response regulatory" evidence="2">
    <location>
        <begin position="6"/>
        <end position="133"/>
    </location>
</feature>
<dbReference type="SMART" id="SM00448">
    <property type="entry name" value="REC"/>
    <property type="match status" value="1"/>
</dbReference>
<comment type="caution">
    <text evidence="3">The sequence shown here is derived from an EMBL/GenBank/DDBJ whole genome shotgun (WGS) entry which is preliminary data.</text>
</comment>
<dbReference type="eggNOG" id="COG0784">
    <property type="taxonomic scope" value="Bacteria"/>
</dbReference>
<dbReference type="Pfam" id="PF00072">
    <property type="entry name" value="Response_reg"/>
    <property type="match status" value="1"/>
</dbReference>
<organism evidence="3 4">
    <name type="scientific">Chthoniobacter flavus Ellin428</name>
    <dbReference type="NCBI Taxonomy" id="497964"/>
    <lineage>
        <taxon>Bacteria</taxon>
        <taxon>Pseudomonadati</taxon>
        <taxon>Verrucomicrobiota</taxon>
        <taxon>Spartobacteria</taxon>
        <taxon>Chthoniobacterales</taxon>
        <taxon>Chthoniobacteraceae</taxon>
        <taxon>Chthoniobacter</taxon>
    </lineage>
</organism>
<dbReference type="PROSITE" id="PS50110">
    <property type="entry name" value="RESPONSE_REGULATORY"/>
    <property type="match status" value="1"/>
</dbReference>
<dbReference type="GO" id="GO:0000160">
    <property type="term" value="P:phosphorelay signal transduction system"/>
    <property type="evidence" value="ECO:0007669"/>
    <property type="project" value="InterPro"/>
</dbReference>
<name>B4D2V8_9BACT</name>
<evidence type="ECO:0000259" key="2">
    <source>
        <dbReference type="PROSITE" id="PS50110"/>
    </source>
</evidence>
<dbReference type="InterPro" id="IPR052893">
    <property type="entry name" value="TCS_response_regulator"/>
</dbReference>
<dbReference type="EMBL" id="ABVL01000009">
    <property type="protein sequence ID" value="EDY19069.1"/>
    <property type="molecule type" value="Genomic_DNA"/>
</dbReference>
<dbReference type="PANTHER" id="PTHR44520">
    <property type="entry name" value="RESPONSE REGULATOR RCP1-RELATED"/>
    <property type="match status" value="1"/>
</dbReference>
<dbReference type="SUPFAM" id="SSF52172">
    <property type="entry name" value="CheY-like"/>
    <property type="match status" value="1"/>
</dbReference>
<feature type="modified residue" description="4-aspartylphosphate" evidence="1">
    <location>
        <position position="66"/>
    </location>
</feature>
<proteinExistence type="predicted"/>
<sequence length="148" mass="16832">MSDIPTILITDDDDGHAFLIEDNLRRSGVNAPFLRFSDGQEILDFLFSRTQEPSFEPDQPYLLLLDIRMPKVDGVTVLRQIKADPKLRKLPVIILTTTEDPREVERCHDLGCNVYMQKPVSYENFAAAIGKLGLFLSLLQLPRFTPQS</sequence>
<dbReference type="STRING" id="497964.CfE428DRAFT_3246"/>
<dbReference type="Proteomes" id="UP000005824">
    <property type="component" value="Unassembled WGS sequence"/>
</dbReference>
<dbReference type="RefSeq" id="WP_006980571.1">
    <property type="nucleotide sequence ID" value="NZ_ABVL01000009.1"/>
</dbReference>
<protein>
    <submittedName>
        <fullName evidence="3">Response regulator receiver protein</fullName>
    </submittedName>
</protein>
<evidence type="ECO:0000313" key="4">
    <source>
        <dbReference type="Proteomes" id="UP000005824"/>
    </source>
</evidence>
<evidence type="ECO:0000256" key="1">
    <source>
        <dbReference type="PROSITE-ProRule" id="PRU00169"/>
    </source>
</evidence>
<keyword evidence="1" id="KW-0597">Phosphoprotein</keyword>
<keyword evidence="4" id="KW-1185">Reference proteome</keyword>